<evidence type="ECO:0000313" key="1">
    <source>
        <dbReference type="EMBL" id="MBE1524895.1"/>
    </source>
</evidence>
<organism evidence="1 2">
    <name type="scientific">Nesterenkonia lutea</name>
    <dbReference type="NCBI Taxonomy" id="272919"/>
    <lineage>
        <taxon>Bacteria</taxon>
        <taxon>Bacillati</taxon>
        <taxon>Actinomycetota</taxon>
        <taxon>Actinomycetes</taxon>
        <taxon>Micrococcales</taxon>
        <taxon>Micrococcaceae</taxon>
        <taxon>Nesterenkonia</taxon>
    </lineage>
</organism>
<accession>A0ABR9JGG8</accession>
<sequence>MMSTRLRIGSWTAILGVAALTIGSLNQSPEPTEAAWTDSEYAAAELRYEGDGTDEDPAPEGVSYQLVSVTQYVPAPDFCQNFTLTNATAEAVEWEYSFDTSKAPFWGWTPYDSDGSPKFDIHGEGRWTGDFDSTSSIWTIRGKDFQDWRGDTRFMAANETRSLSFCTHTGTVPYPSVDPTLFTWDLDVRESDWQIALHATVETESEYYIPFGITVDLAEIVCPDVIDDVKIVWWPDNVPPPTKAGHVYSYNLPSGNWAALIRSGHAFTHDIARLDLGTERDIRNHLQPDC</sequence>
<evidence type="ECO:0000313" key="2">
    <source>
        <dbReference type="Proteomes" id="UP000643525"/>
    </source>
</evidence>
<gene>
    <name evidence="1" type="ORF">H4W27_002013</name>
</gene>
<protein>
    <submittedName>
        <fullName evidence="1">Uncharacterized protein</fullName>
    </submittedName>
</protein>
<proteinExistence type="predicted"/>
<reference evidence="1 2" key="1">
    <citation type="submission" date="2020-10" db="EMBL/GenBank/DDBJ databases">
        <title>Sequencing the genomes of 1000 actinobacteria strains.</title>
        <authorList>
            <person name="Klenk H.-P."/>
        </authorList>
    </citation>
    <scope>NUCLEOTIDE SEQUENCE [LARGE SCALE GENOMIC DNA]</scope>
    <source>
        <strain evidence="1 2">DSM 15666</strain>
    </source>
</reference>
<dbReference type="Proteomes" id="UP000643525">
    <property type="component" value="Unassembled WGS sequence"/>
</dbReference>
<dbReference type="RefSeq" id="WP_192595844.1">
    <property type="nucleotide sequence ID" value="NZ_BAAALJ010000003.1"/>
</dbReference>
<keyword evidence="2" id="KW-1185">Reference proteome</keyword>
<comment type="caution">
    <text evidence="1">The sequence shown here is derived from an EMBL/GenBank/DDBJ whole genome shotgun (WGS) entry which is preliminary data.</text>
</comment>
<dbReference type="EMBL" id="JADBED010000001">
    <property type="protein sequence ID" value="MBE1524895.1"/>
    <property type="molecule type" value="Genomic_DNA"/>
</dbReference>
<name>A0ABR9JGG8_9MICC</name>